<organism evidence="2 3">
    <name type="scientific">Haloplanus litoreus</name>
    <dbReference type="NCBI Taxonomy" id="767515"/>
    <lineage>
        <taxon>Archaea</taxon>
        <taxon>Methanobacteriati</taxon>
        <taxon>Methanobacteriota</taxon>
        <taxon>Stenosarchaea group</taxon>
        <taxon>Halobacteria</taxon>
        <taxon>Halobacteriales</taxon>
        <taxon>Haloferacaceae</taxon>
        <taxon>Haloplanus</taxon>
    </lineage>
</organism>
<feature type="region of interest" description="Disordered" evidence="1">
    <location>
        <begin position="101"/>
        <end position="121"/>
    </location>
</feature>
<evidence type="ECO:0000313" key="3">
    <source>
        <dbReference type="Proteomes" id="UP001596434"/>
    </source>
</evidence>
<keyword evidence="3" id="KW-1185">Reference proteome</keyword>
<dbReference type="InterPro" id="IPR055686">
    <property type="entry name" value="DUF7262"/>
</dbReference>
<dbReference type="Pfam" id="PF23923">
    <property type="entry name" value="DUF7262"/>
    <property type="match status" value="1"/>
</dbReference>
<evidence type="ECO:0000313" key="2">
    <source>
        <dbReference type="EMBL" id="MFC7253893.1"/>
    </source>
</evidence>
<comment type="caution">
    <text evidence="2">The sequence shown here is derived from an EMBL/GenBank/DDBJ whole genome shotgun (WGS) entry which is preliminary data.</text>
</comment>
<dbReference type="AlphaFoldDB" id="A0ABD5ZV14"/>
<accession>A0ABD5ZV14</accession>
<dbReference type="GeneID" id="96952181"/>
<evidence type="ECO:0000256" key="1">
    <source>
        <dbReference type="SAM" id="MobiDB-lite"/>
    </source>
</evidence>
<reference evidence="2 3" key="1">
    <citation type="journal article" date="2019" name="Int. J. Syst. Evol. Microbiol.">
        <title>The Global Catalogue of Microorganisms (GCM) 10K type strain sequencing project: providing services to taxonomists for standard genome sequencing and annotation.</title>
        <authorList>
            <consortium name="The Broad Institute Genomics Platform"/>
            <consortium name="The Broad Institute Genome Sequencing Center for Infectious Disease"/>
            <person name="Wu L."/>
            <person name="Ma J."/>
        </authorList>
    </citation>
    <scope>NUCLEOTIDE SEQUENCE [LARGE SCALE GENOMIC DNA]</scope>
    <source>
        <strain evidence="2 3">GX21</strain>
    </source>
</reference>
<gene>
    <name evidence="2" type="ORF">ACFQKE_00980</name>
</gene>
<evidence type="ECO:0008006" key="4">
    <source>
        <dbReference type="Google" id="ProtNLM"/>
    </source>
</evidence>
<proteinExistence type="predicted"/>
<protein>
    <recommendedName>
        <fullName evidence="4">Type II secretion system protein</fullName>
    </recommendedName>
</protein>
<dbReference type="Proteomes" id="UP001596434">
    <property type="component" value="Unassembled WGS sequence"/>
</dbReference>
<dbReference type="EMBL" id="JBHTAT010000001">
    <property type="protein sequence ID" value="MFC7253893.1"/>
    <property type="molecule type" value="Genomic_DNA"/>
</dbReference>
<name>A0ABD5ZV14_9EURY</name>
<dbReference type="RefSeq" id="WP_379701996.1">
    <property type="nucleotide sequence ID" value="NZ_JBHTAT010000001.1"/>
</dbReference>
<sequence>MRRAQLSLSVVEAAIGVVLVVGVAAGFTVGVTTPPSAEPHLNSLARDTASVLGSEPTANGRHSRLVALARSPDTFARVRSDTGDRIADLLPADVAFRVRTPHGTLGYPRPPSRPTGSTTVPTRHGRITIWVWYG</sequence>